<reference evidence="2" key="1">
    <citation type="submission" date="2020-04" db="EMBL/GenBank/DDBJ databases">
        <authorList>
            <person name="Alioto T."/>
            <person name="Alioto T."/>
            <person name="Gomez Garrido J."/>
        </authorList>
    </citation>
    <scope>NUCLEOTIDE SEQUENCE</scope>
    <source>
        <strain evidence="2">A484AB</strain>
    </source>
</reference>
<organism evidence="2 3">
    <name type="scientific">Paramuricea clavata</name>
    <name type="common">Red gorgonian</name>
    <name type="synonym">Violescent sea-whip</name>
    <dbReference type="NCBI Taxonomy" id="317549"/>
    <lineage>
        <taxon>Eukaryota</taxon>
        <taxon>Metazoa</taxon>
        <taxon>Cnidaria</taxon>
        <taxon>Anthozoa</taxon>
        <taxon>Octocorallia</taxon>
        <taxon>Malacalcyonacea</taxon>
        <taxon>Plexauridae</taxon>
        <taxon>Paramuricea</taxon>
    </lineage>
</organism>
<feature type="region of interest" description="Disordered" evidence="1">
    <location>
        <begin position="1"/>
        <end position="33"/>
    </location>
</feature>
<proteinExistence type="predicted"/>
<accession>A0A6S7ICU0</accession>
<comment type="caution">
    <text evidence="2">The sequence shown here is derived from an EMBL/GenBank/DDBJ whole genome shotgun (WGS) entry which is preliminary data.</text>
</comment>
<sequence length="234" mass="26884">MAKNTSGGQNPPITPIIAPLVTDSSTSHQRQGRISMTNSGYLKNDKGLHTVYALTFQGLPCSRSQPHRAETSDHLPTGWPFETTHYSSTFTPKQYSRYTILPVSVHRKNNPHPMVFDPWKHPNMRYQIWKPRNNHLDTIRETQSAPSMIRKKGQQSWSTTYDVSFAGKNFDNLPKITPGYAIKKGQCNGWNNAPSTRNPPLYMMSMYRHDYIGDRGRPSTMERPWDRSFQNLNM</sequence>
<feature type="compositionally biased region" description="Polar residues" evidence="1">
    <location>
        <begin position="22"/>
        <end position="33"/>
    </location>
</feature>
<name>A0A6S7ICU0_PARCT</name>
<dbReference type="AlphaFoldDB" id="A0A6S7ICU0"/>
<dbReference type="EMBL" id="CACRXK020004752">
    <property type="protein sequence ID" value="CAB4003882.1"/>
    <property type="molecule type" value="Genomic_DNA"/>
</dbReference>
<evidence type="ECO:0000313" key="2">
    <source>
        <dbReference type="EMBL" id="CAB4003882.1"/>
    </source>
</evidence>
<feature type="compositionally biased region" description="Polar residues" evidence="1">
    <location>
        <begin position="1"/>
        <end position="11"/>
    </location>
</feature>
<dbReference type="Proteomes" id="UP001152795">
    <property type="component" value="Unassembled WGS sequence"/>
</dbReference>
<evidence type="ECO:0000256" key="1">
    <source>
        <dbReference type="SAM" id="MobiDB-lite"/>
    </source>
</evidence>
<keyword evidence="3" id="KW-1185">Reference proteome</keyword>
<evidence type="ECO:0000313" key="3">
    <source>
        <dbReference type="Proteomes" id="UP001152795"/>
    </source>
</evidence>
<dbReference type="OrthoDB" id="5974769at2759"/>
<protein>
    <submittedName>
        <fullName evidence="2">Uncharacterized protein</fullName>
    </submittedName>
</protein>
<gene>
    <name evidence="2" type="ORF">PACLA_8A082609</name>
</gene>